<dbReference type="EMBL" id="UPHP01000111">
    <property type="protein sequence ID" value="VBA41421.1"/>
    <property type="molecule type" value="Genomic_DNA"/>
</dbReference>
<organism evidence="1 2">
    <name type="scientific">Mycobacterium attenuatum</name>
    <dbReference type="NCBI Taxonomy" id="2341086"/>
    <lineage>
        <taxon>Bacteria</taxon>
        <taxon>Bacillati</taxon>
        <taxon>Actinomycetota</taxon>
        <taxon>Actinomycetes</taxon>
        <taxon>Mycobacteriales</taxon>
        <taxon>Mycobacteriaceae</taxon>
        <taxon>Mycobacterium</taxon>
    </lineage>
</organism>
<evidence type="ECO:0000313" key="1">
    <source>
        <dbReference type="EMBL" id="VBA41421.1"/>
    </source>
</evidence>
<proteinExistence type="predicted"/>
<evidence type="ECO:0000313" key="2">
    <source>
        <dbReference type="Proteomes" id="UP000273307"/>
    </source>
</evidence>
<keyword evidence="2" id="KW-1185">Reference proteome</keyword>
<dbReference type="Proteomes" id="UP000273307">
    <property type="component" value="Unassembled WGS sequence"/>
</dbReference>
<gene>
    <name evidence="1" type="ORF">LAUMK136_04025</name>
</gene>
<reference evidence="1 2" key="1">
    <citation type="submission" date="2018-09" db="EMBL/GenBank/DDBJ databases">
        <authorList>
            <person name="Tagini F."/>
        </authorList>
    </citation>
    <scope>NUCLEOTIDE SEQUENCE [LARGE SCALE GENOMIC DNA]</scope>
    <source>
        <strain evidence="1 2">MK136</strain>
    </source>
</reference>
<protein>
    <submittedName>
        <fullName evidence="1">Uncharacterized protein</fullName>
    </submittedName>
</protein>
<dbReference type="AlphaFoldDB" id="A0A498Q801"/>
<accession>A0A498Q801</accession>
<sequence>MRCDTAGATHRFAAACRRLGVGFSFGYPVDAGVQDAVDTLTLADVWDRAIDTDGGIREGAWVAEATGLVNLSSWPAGTRLILRRQRPHPGA</sequence>
<name>A0A498Q801_9MYCO</name>